<accession>A0A6L4WWE5</accession>
<dbReference type="EMBL" id="WFKK01000001">
    <property type="protein sequence ID" value="KAB7891258.1"/>
    <property type="molecule type" value="Genomic_DNA"/>
</dbReference>
<protein>
    <submittedName>
        <fullName evidence="1">Uncharacterized protein</fullName>
    </submittedName>
</protein>
<name>A0A6L4WWE5_9BACT</name>
<evidence type="ECO:0000313" key="2">
    <source>
        <dbReference type="Proteomes" id="UP000472839"/>
    </source>
</evidence>
<sequence>MKKPILKKLINNATKLAHLHSGLRQVVGLYKENENDINLNDDERQAIIHAHLLSTDSLHKAVDTKIIVSDSFWNSMSGIEDKLNDKGIELKDSYFDFELIKIYSIDEEKASVVLKRNDDKEIVNAELSIDELRDYLHMEDENVIDKLKNYTPSFIIKDLERVKVYEKIAEKRKDELRVSLAKKIPPQDIIDMQINNEGKIKVLASHKEMEKSALEHTAYDIYEIKSDDDFNTISDLSKEKSFDNKQEAEAFFNISSSTNNEFKADNEDIYRLEYKNEESGYELYKYDEDSIEKWNNAYITDTLQDTIKDSLGVNVNEKVNLIEIDFTVNTSFESDYTIVDEISLDELQGYKHEVEKGINIQTEIKNTEDICKELEFLNVKGFDNSQNRNLEANETIEENIGMNI</sequence>
<reference evidence="1 2" key="1">
    <citation type="submission" date="2019-10" db="EMBL/GenBank/DDBJ databases">
        <title>Poseidonibacter ostreae sp. nov., isolated from the gut of the Ostrea denselamellosa.</title>
        <authorList>
            <person name="Choi A."/>
        </authorList>
    </citation>
    <scope>NUCLEOTIDE SEQUENCE [LARGE SCALE GENOMIC DNA]</scope>
    <source>
        <strain evidence="1 2">SJOD-M-33</strain>
    </source>
</reference>
<comment type="caution">
    <text evidence="1">The sequence shown here is derived from an EMBL/GenBank/DDBJ whole genome shotgun (WGS) entry which is preliminary data.</text>
</comment>
<dbReference type="AlphaFoldDB" id="A0A6L4WWE5"/>
<evidence type="ECO:0000313" key="1">
    <source>
        <dbReference type="EMBL" id="KAB7891258.1"/>
    </source>
</evidence>
<organism evidence="1 2">
    <name type="scientific">Poseidonibacter ostreae</name>
    <dbReference type="NCBI Taxonomy" id="2654171"/>
    <lineage>
        <taxon>Bacteria</taxon>
        <taxon>Pseudomonadati</taxon>
        <taxon>Campylobacterota</taxon>
        <taxon>Epsilonproteobacteria</taxon>
        <taxon>Campylobacterales</taxon>
        <taxon>Arcobacteraceae</taxon>
        <taxon>Poseidonibacter</taxon>
    </lineage>
</organism>
<dbReference type="RefSeq" id="WP_152279360.1">
    <property type="nucleotide sequence ID" value="NZ_WFKK01000001.1"/>
</dbReference>
<gene>
    <name evidence="1" type="ORF">GBG19_00045</name>
</gene>
<dbReference type="Proteomes" id="UP000472839">
    <property type="component" value="Unassembled WGS sequence"/>
</dbReference>
<proteinExistence type="predicted"/>